<dbReference type="Gene3D" id="1.20.1640.10">
    <property type="entry name" value="Multidrug efflux transporter AcrB transmembrane domain"/>
    <property type="match status" value="1"/>
</dbReference>
<evidence type="ECO:0000256" key="1">
    <source>
        <dbReference type="ARBA" id="ARBA00004651"/>
    </source>
</evidence>
<accession>A0A7S2DNU0</accession>
<feature type="transmembrane region" description="Helical" evidence="7">
    <location>
        <begin position="79"/>
        <end position="99"/>
    </location>
</feature>
<evidence type="ECO:0000256" key="3">
    <source>
        <dbReference type="ARBA" id="ARBA00022475"/>
    </source>
</evidence>
<dbReference type="InterPro" id="IPR050545">
    <property type="entry name" value="Mycobact_MmpL"/>
</dbReference>
<keyword evidence="5 7" id="KW-1133">Transmembrane helix</keyword>
<dbReference type="InterPro" id="IPR004869">
    <property type="entry name" value="MMPL_dom"/>
</dbReference>
<reference evidence="9" key="1">
    <citation type="submission" date="2021-01" db="EMBL/GenBank/DDBJ databases">
        <authorList>
            <person name="Corre E."/>
            <person name="Pelletier E."/>
            <person name="Niang G."/>
            <person name="Scheremetjew M."/>
            <person name="Finn R."/>
            <person name="Kale V."/>
            <person name="Holt S."/>
            <person name="Cochrane G."/>
            <person name="Meng A."/>
            <person name="Brown T."/>
            <person name="Cohen L."/>
        </authorList>
    </citation>
    <scope>NUCLEOTIDE SEQUENCE</scope>
    <source>
        <strain evidence="9">UTEX LB 985</strain>
    </source>
</reference>
<comment type="similarity">
    <text evidence="2">Belongs to the resistance-nodulation-cell division (RND) (TC 2.A.6) family. MmpL subfamily.</text>
</comment>
<keyword evidence="6 7" id="KW-0472">Membrane</keyword>
<evidence type="ECO:0000256" key="4">
    <source>
        <dbReference type="ARBA" id="ARBA00022692"/>
    </source>
</evidence>
<dbReference type="AlphaFoldDB" id="A0A7S2DNU0"/>
<comment type="subcellular location">
    <subcellularLocation>
        <location evidence="1">Cell membrane</location>
        <topology evidence="1">Multi-pass membrane protein</topology>
    </subcellularLocation>
</comment>
<dbReference type="SUPFAM" id="SSF82866">
    <property type="entry name" value="Multidrug efflux transporter AcrB transmembrane domain"/>
    <property type="match status" value="1"/>
</dbReference>
<dbReference type="Pfam" id="PF03176">
    <property type="entry name" value="MMPL"/>
    <property type="match status" value="1"/>
</dbReference>
<evidence type="ECO:0000256" key="5">
    <source>
        <dbReference type="ARBA" id="ARBA00022989"/>
    </source>
</evidence>
<feature type="transmembrane region" description="Helical" evidence="7">
    <location>
        <begin position="41"/>
        <end position="59"/>
    </location>
</feature>
<evidence type="ECO:0000259" key="8">
    <source>
        <dbReference type="Pfam" id="PF03176"/>
    </source>
</evidence>
<keyword evidence="4 7" id="KW-0812">Transmembrane</keyword>
<dbReference type="PANTHER" id="PTHR33406:SF6">
    <property type="entry name" value="MEMBRANE PROTEIN YDGH-RELATED"/>
    <property type="match status" value="1"/>
</dbReference>
<dbReference type="PANTHER" id="PTHR33406">
    <property type="entry name" value="MEMBRANE PROTEIN MJ1562-RELATED"/>
    <property type="match status" value="1"/>
</dbReference>
<proteinExistence type="inferred from homology"/>
<protein>
    <recommendedName>
        <fullName evidence="8">Membrane transport protein MMPL domain-containing protein</fullName>
    </recommendedName>
</protein>
<evidence type="ECO:0000313" key="9">
    <source>
        <dbReference type="EMBL" id="CAD9459237.1"/>
    </source>
</evidence>
<evidence type="ECO:0000256" key="7">
    <source>
        <dbReference type="SAM" id="Phobius"/>
    </source>
</evidence>
<name>A0A7S2DNU0_9EUKA</name>
<dbReference type="EMBL" id="HBGU01034798">
    <property type="protein sequence ID" value="CAD9459237.1"/>
    <property type="molecule type" value="Transcribed_RNA"/>
</dbReference>
<gene>
    <name evidence="9" type="ORF">CBRE1094_LOCUS19009</name>
</gene>
<evidence type="ECO:0000256" key="2">
    <source>
        <dbReference type="ARBA" id="ARBA00010157"/>
    </source>
</evidence>
<feature type="domain" description="Membrane transport protein MMPL" evidence="8">
    <location>
        <begin position="1"/>
        <end position="111"/>
    </location>
</feature>
<evidence type="ECO:0000256" key="6">
    <source>
        <dbReference type="ARBA" id="ARBA00023136"/>
    </source>
</evidence>
<dbReference type="GO" id="GO:0005886">
    <property type="term" value="C:plasma membrane"/>
    <property type="evidence" value="ECO:0007669"/>
    <property type="project" value="UniProtKB-SubCell"/>
</dbReference>
<organism evidence="9">
    <name type="scientific">Haptolina brevifila</name>
    <dbReference type="NCBI Taxonomy" id="156173"/>
    <lineage>
        <taxon>Eukaryota</taxon>
        <taxon>Haptista</taxon>
        <taxon>Haptophyta</taxon>
        <taxon>Prymnesiophyceae</taxon>
        <taxon>Prymnesiales</taxon>
        <taxon>Prymnesiaceae</taxon>
        <taxon>Haptolina</taxon>
    </lineage>
</organism>
<sequence>MIGLSLDYDIFIISSIYDLRHEGYSTEGAIMKAMSTESNTITVAGLIMTVAFSSLLLSSTDVLNQWGFMLVSTSLIDTFIVRTLLVPALMFCAVEWNWWPGKMPSPTKTLNRTLTSHAALVDPLPSHALPSAALTLHANVN</sequence>
<keyword evidence="3" id="KW-1003">Cell membrane</keyword>